<dbReference type="EMBL" id="JBIAXI010000024">
    <property type="protein sequence ID" value="MFF4777439.1"/>
    <property type="molecule type" value="Genomic_DNA"/>
</dbReference>
<evidence type="ECO:0000313" key="1">
    <source>
        <dbReference type="EMBL" id="MFF4777439.1"/>
    </source>
</evidence>
<gene>
    <name evidence="1" type="ORF">ACFY05_31750</name>
</gene>
<organism evidence="1 2">
    <name type="scientific">Microtetraspora fusca</name>
    <dbReference type="NCBI Taxonomy" id="1997"/>
    <lineage>
        <taxon>Bacteria</taxon>
        <taxon>Bacillati</taxon>
        <taxon>Actinomycetota</taxon>
        <taxon>Actinomycetes</taxon>
        <taxon>Streptosporangiales</taxon>
        <taxon>Streptosporangiaceae</taxon>
        <taxon>Microtetraspora</taxon>
    </lineage>
</organism>
<accession>A0ABW6VDN0</accession>
<keyword evidence="2" id="KW-1185">Reference proteome</keyword>
<proteinExistence type="predicted"/>
<dbReference type="Proteomes" id="UP001602119">
    <property type="component" value="Unassembled WGS sequence"/>
</dbReference>
<reference evidence="1 2" key="1">
    <citation type="submission" date="2024-10" db="EMBL/GenBank/DDBJ databases">
        <title>The Natural Products Discovery Center: Release of the First 8490 Sequenced Strains for Exploring Actinobacteria Biosynthetic Diversity.</title>
        <authorList>
            <person name="Kalkreuter E."/>
            <person name="Kautsar S.A."/>
            <person name="Yang D."/>
            <person name="Bader C.D."/>
            <person name="Teijaro C.N."/>
            <person name="Fluegel L."/>
            <person name="Davis C.M."/>
            <person name="Simpson J.R."/>
            <person name="Lauterbach L."/>
            <person name="Steele A.D."/>
            <person name="Gui C."/>
            <person name="Meng S."/>
            <person name="Li G."/>
            <person name="Viehrig K."/>
            <person name="Ye F."/>
            <person name="Su P."/>
            <person name="Kiefer A.F."/>
            <person name="Nichols A."/>
            <person name="Cepeda A.J."/>
            <person name="Yan W."/>
            <person name="Fan B."/>
            <person name="Jiang Y."/>
            <person name="Adhikari A."/>
            <person name="Zheng C.-J."/>
            <person name="Schuster L."/>
            <person name="Cowan T.M."/>
            <person name="Smanski M.J."/>
            <person name="Chevrette M.G."/>
            <person name="De Carvalho L.P.S."/>
            <person name="Shen B."/>
        </authorList>
    </citation>
    <scope>NUCLEOTIDE SEQUENCE [LARGE SCALE GENOMIC DNA]</scope>
    <source>
        <strain evidence="1 2">NPDC001281</strain>
    </source>
</reference>
<sequence>MRYLDATEFKVHVCHYGTGEPPTMTTHGTGEEADQAARRALDAHPRDWVHIEYVIAFGPEKGLNATYARYNEVESHTIGTDSRPTALGARHTCSCGAVRYDLDAVDAHIATAGLCLACRGDQSVHPVIRGNVDTNTWINCPSCDGTGDYRAGAPRLDPAHYRRHQDALRSR</sequence>
<evidence type="ECO:0000313" key="2">
    <source>
        <dbReference type="Proteomes" id="UP001602119"/>
    </source>
</evidence>
<name>A0ABW6VDN0_MICFU</name>
<dbReference type="RefSeq" id="WP_387345843.1">
    <property type="nucleotide sequence ID" value="NZ_JBIAXI010000024.1"/>
</dbReference>
<comment type="caution">
    <text evidence="1">The sequence shown here is derived from an EMBL/GenBank/DDBJ whole genome shotgun (WGS) entry which is preliminary data.</text>
</comment>
<protein>
    <submittedName>
        <fullName evidence="1">Uncharacterized protein</fullName>
    </submittedName>
</protein>